<comment type="similarity">
    <text evidence="4">Belongs to the DegT/DnrJ/EryC1 family.</text>
</comment>
<feature type="modified residue" description="N6-(pyridoxal phosphate)lysine" evidence="3">
    <location>
        <position position="209"/>
    </location>
</feature>
<name>A0AAU7R273_9ACTN</name>
<dbReference type="AlphaFoldDB" id="A0AAU7R273"/>
<dbReference type="Pfam" id="PF01041">
    <property type="entry name" value="DegT_DnrJ_EryC1"/>
    <property type="match status" value="1"/>
</dbReference>
<dbReference type="PANTHER" id="PTHR30244">
    <property type="entry name" value="TRANSAMINASE"/>
    <property type="match status" value="1"/>
</dbReference>
<feature type="active site" description="Proton acceptor" evidence="2">
    <location>
        <position position="209"/>
    </location>
</feature>
<accession>A0AAU7R273</accession>
<evidence type="ECO:0000256" key="1">
    <source>
        <dbReference type="ARBA" id="ARBA00001933"/>
    </source>
</evidence>
<evidence type="ECO:0000313" key="6">
    <source>
        <dbReference type="EMBL" id="XBT81515.1"/>
    </source>
</evidence>
<dbReference type="InterPro" id="IPR000653">
    <property type="entry name" value="DegT/StrS_aminotransferase"/>
</dbReference>
<dbReference type="EMBL" id="CP157974">
    <property type="protein sequence ID" value="XBT81515.1"/>
    <property type="molecule type" value="Genomic_DNA"/>
</dbReference>
<dbReference type="SUPFAM" id="SSF53383">
    <property type="entry name" value="PLP-dependent transferases"/>
    <property type="match status" value="1"/>
</dbReference>
<dbReference type="PIRSF" id="PIRSF000390">
    <property type="entry name" value="PLP_StrS"/>
    <property type="match status" value="1"/>
</dbReference>
<evidence type="ECO:0000256" key="2">
    <source>
        <dbReference type="PIRSR" id="PIRSR000390-1"/>
    </source>
</evidence>
<evidence type="ECO:0000256" key="5">
    <source>
        <dbReference type="SAM" id="MobiDB-lite"/>
    </source>
</evidence>
<dbReference type="PANTHER" id="PTHR30244:SF34">
    <property type="entry name" value="DTDP-4-AMINO-4,6-DIDEOXYGALACTOSE TRANSAMINASE"/>
    <property type="match status" value="1"/>
</dbReference>
<dbReference type="Gene3D" id="3.40.640.10">
    <property type="entry name" value="Type I PLP-dependent aspartate aminotransferase-like (Major domain)"/>
    <property type="match status" value="1"/>
</dbReference>
<comment type="cofactor">
    <cofactor evidence="1">
        <name>pyridoxal 5'-phosphate</name>
        <dbReference type="ChEBI" id="CHEBI:597326"/>
    </cofactor>
</comment>
<dbReference type="Gene3D" id="3.90.1150.10">
    <property type="entry name" value="Aspartate Aminotransferase, domain 1"/>
    <property type="match status" value="1"/>
</dbReference>
<sequence>MAQDYSLMARPAHQQDGTSVPRRIYLSPPDVGPAEEASILAAVRSGWVAPDGPDLAAFERELADRVGSGHAVGVSSGTAALHLALKVIGAGPGSVVVVPTMTFVATANVVRYTGAEPVFVDCDAATGHLDPDLLPPLLRRLREQGRRVAAVMTVDLNGGCADYDRILPVCADFDVPLVEDSAQALGASWHGRNAGTFGRLGVFSFNGNKVMTTSSGGMLVSDDGELIDRARHLATQAREPVAHYEHRQVGYNYRLSNLLAALGRAQLRRLSGMIERRRAIRERYAKFFAAVPGTRILGDGDPGSNCWLTTLVVDPARAGWRADELAAYLARHDIETRPMFKPMHRQPAHLGHEAALTGAADRLFATGVSLPSGSTLVGADADRIFGALDEFLAAR</sequence>
<dbReference type="RefSeq" id="WP_349877946.1">
    <property type="nucleotide sequence ID" value="NZ_CP157974.1"/>
</dbReference>
<evidence type="ECO:0000256" key="3">
    <source>
        <dbReference type="PIRSR" id="PIRSR000390-2"/>
    </source>
</evidence>
<gene>
    <name evidence="6" type="ORF">ABIH81_28425</name>
</gene>
<proteinExistence type="inferred from homology"/>
<organism evidence="6">
    <name type="scientific">Micromonospora sp. HUAS YX12</name>
    <dbReference type="NCBI Taxonomy" id="3156396"/>
    <lineage>
        <taxon>Bacteria</taxon>
        <taxon>Bacillati</taxon>
        <taxon>Actinomycetota</taxon>
        <taxon>Actinomycetes</taxon>
        <taxon>Micromonosporales</taxon>
        <taxon>Micromonosporaceae</taxon>
        <taxon>Micromonospora</taxon>
    </lineage>
</organism>
<dbReference type="InterPro" id="IPR015424">
    <property type="entry name" value="PyrdxlP-dep_Trfase"/>
</dbReference>
<protein>
    <submittedName>
        <fullName evidence="6">Aminotransferase class I/II-fold pyridoxal phosphate-dependent enzyme</fullName>
    </submittedName>
</protein>
<reference evidence="6" key="1">
    <citation type="submission" date="2024-06" db="EMBL/GenBank/DDBJ databases">
        <title>Micromonospora sp. strain HUAS YX12 genome sequences.</title>
        <authorList>
            <person name="Mo P."/>
        </authorList>
    </citation>
    <scope>NUCLEOTIDE SEQUENCE</scope>
    <source>
        <strain evidence="6">HUAS YX12</strain>
    </source>
</reference>
<dbReference type="GO" id="GO:0030170">
    <property type="term" value="F:pyridoxal phosphate binding"/>
    <property type="evidence" value="ECO:0007669"/>
    <property type="project" value="TreeGrafter"/>
</dbReference>
<dbReference type="GO" id="GO:0008483">
    <property type="term" value="F:transaminase activity"/>
    <property type="evidence" value="ECO:0007669"/>
    <property type="project" value="UniProtKB-KW"/>
</dbReference>
<keyword evidence="3 4" id="KW-0663">Pyridoxal phosphate</keyword>
<evidence type="ECO:0000256" key="4">
    <source>
        <dbReference type="RuleBase" id="RU004508"/>
    </source>
</evidence>
<keyword evidence="6" id="KW-0808">Transferase</keyword>
<feature type="region of interest" description="Disordered" evidence="5">
    <location>
        <begin position="1"/>
        <end position="23"/>
    </location>
</feature>
<dbReference type="InterPro" id="IPR015421">
    <property type="entry name" value="PyrdxlP-dep_Trfase_major"/>
</dbReference>
<keyword evidence="6" id="KW-0032">Aminotransferase</keyword>
<dbReference type="CDD" id="cd00616">
    <property type="entry name" value="AHBA_syn"/>
    <property type="match status" value="1"/>
</dbReference>
<dbReference type="InterPro" id="IPR015422">
    <property type="entry name" value="PyrdxlP-dep_Trfase_small"/>
</dbReference>
<dbReference type="GO" id="GO:0000271">
    <property type="term" value="P:polysaccharide biosynthetic process"/>
    <property type="evidence" value="ECO:0007669"/>
    <property type="project" value="TreeGrafter"/>
</dbReference>